<dbReference type="RefSeq" id="WP_092035857.1">
    <property type="nucleotide sequence ID" value="NZ_FOOK01000004.1"/>
</dbReference>
<evidence type="ECO:0000256" key="1">
    <source>
        <dbReference type="SAM" id="Phobius"/>
    </source>
</evidence>
<dbReference type="Proteomes" id="UP000198661">
    <property type="component" value="Unassembled WGS sequence"/>
</dbReference>
<dbReference type="AlphaFoldDB" id="A0A1I2L3P0"/>
<dbReference type="STRING" id="201973.SAMN04488025_10433"/>
<accession>A0A1I2L3P0</accession>
<protein>
    <recommendedName>
        <fullName evidence="4">UDP-N-acetylmuramyl pentapeptide phosphotransferase/UDP-N-acetylglucosamine-1-phosphate transferase</fullName>
    </recommendedName>
</protein>
<evidence type="ECO:0000313" key="2">
    <source>
        <dbReference type="EMBL" id="SFF73952.1"/>
    </source>
</evidence>
<keyword evidence="1" id="KW-1133">Transmembrane helix</keyword>
<keyword evidence="1" id="KW-0472">Membrane</keyword>
<organism evidence="2 3">
    <name type="scientific">Planifilum fulgidum</name>
    <dbReference type="NCBI Taxonomy" id="201973"/>
    <lineage>
        <taxon>Bacteria</taxon>
        <taxon>Bacillati</taxon>
        <taxon>Bacillota</taxon>
        <taxon>Bacilli</taxon>
        <taxon>Bacillales</taxon>
        <taxon>Thermoactinomycetaceae</taxon>
        <taxon>Planifilum</taxon>
    </lineage>
</organism>
<feature type="transmembrane region" description="Helical" evidence="1">
    <location>
        <begin position="227"/>
        <end position="256"/>
    </location>
</feature>
<evidence type="ECO:0000313" key="3">
    <source>
        <dbReference type="Proteomes" id="UP000198661"/>
    </source>
</evidence>
<keyword evidence="1" id="KW-0812">Transmembrane</keyword>
<evidence type="ECO:0008006" key="4">
    <source>
        <dbReference type="Google" id="ProtNLM"/>
    </source>
</evidence>
<dbReference type="EMBL" id="FOOK01000004">
    <property type="protein sequence ID" value="SFF73952.1"/>
    <property type="molecule type" value="Genomic_DNA"/>
</dbReference>
<feature type="transmembrane region" description="Helical" evidence="1">
    <location>
        <begin position="78"/>
        <end position="95"/>
    </location>
</feature>
<keyword evidence="3" id="KW-1185">Reference proteome</keyword>
<sequence>MMMALWVLGAALFSVAVGRWGTAAGGAFLSSKKVMAPNFRNEVIPTSFGGVMALLHVFAVLVAVGIPRFFLPLVSDSLFFAVLFATGTVAFLGWLDDTLGDTRPKGFRGHLLSLVRERNLTTGGLKALGGGMVAALCAAAFARDFVEWLVDALYIALMTNWLNLLDLRPGRCLKFYLAGGTLLLAFSLDRAESLLFVPLWGLALALLKEDLAAKVMLGDSGSNLLGVHLALWSLNVLSFQAILPLLALLMLGHYYAERHSITKRIEKSRFLGYLDRLGRQ</sequence>
<gene>
    <name evidence="2" type="ORF">SAMN04488025_10433</name>
</gene>
<proteinExistence type="predicted"/>
<reference evidence="3" key="1">
    <citation type="submission" date="2016-10" db="EMBL/GenBank/DDBJ databases">
        <authorList>
            <person name="Varghese N."/>
            <person name="Submissions S."/>
        </authorList>
    </citation>
    <scope>NUCLEOTIDE SEQUENCE [LARGE SCALE GENOMIC DNA]</scope>
    <source>
        <strain evidence="3">DSM 44945</strain>
    </source>
</reference>
<feature type="transmembrane region" description="Helical" evidence="1">
    <location>
        <begin position="47"/>
        <end position="66"/>
    </location>
</feature>
<name>A0A1I2L3P0_9BACL</name>
<dbReference type="OrthoDB" id="2679245at2"/>